<name>S8AMX7_DACHA</name>
<proteinExistence type="predicted"/>
<feature type="signal peptide" evidence="1">
    <location>
        <begin position="1"/>
        <end position="19"/>
    </location>
</feature>
<organism evidence="2 3">
    <name type="scientific">Dactylellina haptotyla (strain CBS 200.50)</name>
    <name type="common">Nematode-trapping fungus</name>
    <name type="synonym">Monacrosporium haptotylum</name>
    <dbReference type="NCBI Taxonomy" id="1284197"/>
    <lineage>
        <taxon>Eukaryota</taxon>
        <taxon>Fungi</taxon>
        <taxon>Dikarya</taxon>
        <taxon>Ascomycota</taxon>
        <taxon>Pezizomycotina</taxon>
        <taxon>Orbiliomycetes</taxon>
        <taxon>Orbiliales</taxon>
        <taxon>Orbiliaceae</taxon>
        <taxon>Dactylellina</taxon>
    </lineage>
</organism>
<gene>
    <name evidence="2" type="ORF">H072_1746</name>
</gene>
<evidence type="ECO:0000313" key="3">
    <source>
        <dbReference type="Proteomes" id="UP000015100"/>
    </source>
</evidence>
<dbReference type="eggNOG" id="ENOG502STSC">
    <property type="taxonomic scope" value="Eukaryota"/>
</dbReference>
<dbReference type="STRING" id="1284197.S8AMX7"/>
<reference evidence="2 3" key="1">
    <citation type="journal article" date="2013" name="PLoS Genet.">
        <title>Genomic mechanisms accounting for the adaptation to parasitism in nematode-trapping fungi.</title>
        <authorList>
            <person name="Meerupati T."/>
            <person name="Andersson K.M."/>
            <person name="Friman E."/>
            <person name="Kumar D."/>
            <person name="Tunlid A."/>
            <person name="Ahren D."/>
        </authorList>
    </citation>
    <scope>NUCLEOTIDE SEQUENCE [LARGE SCALE GENOMIC DNA]</scope>
    <source>
        <strain evidence="2 3">CBS 200.50</strain>
    </source>
</reference>
<dbReference type="OrthoDB" id="5596743at2759"/>
<feature type="chain" id="PRO_5004548639" evidence="1">
    <location>
        <begin position="20"/>
        <end position="359"/>
    </location>
</feature>
<dbReference type="OMA" id="VPACNTH"/>
<evidence type="ECO:0000313" key="2">
    <source>
        <dbReference type="EMBL" id="EPS44224.1"/>
    </source>
</evidence>
<dbReference type="HOGENOM" id="CLU_771650_0_0_1"/>
<keyword evidence="1" id="KW-0732">Signal</keyword>
<accession>S8AMX7</accession>
<evidence type="ECO:0000256" key="1">
    <source>
        <dbReference type="SAM" id="SignalP"/>
    </source>
</evidence>
<dbReference type="AlphaFoldDB" id="S8AMX7"/>
<keyword evidence="3" id="KW-1185">Reference proteome</keyword>
<dbReference type="Proteomes" id="UP000015100">
    <property type="component" value="Unassembled WGS sequence"/>
</dbReference>
<sequence length="359" mass="37222">MKNVVSLLAFAAAASIVQAACNADNCARAVTGTNAKPASATRMADCSSFFQITVTPATSTITVWETVTPFTVTPETVTETVVVSTATEYDYVATVTTYVANTVVKRGLVRRAVTQSPSVVPTYASLCSGTSRYSSACSCWGVTKVTINAPTPLTTVTSTESATATVTATVTKSETTTVVVETTSVVVATCEGPFYALCSGSCKHIRSDANNCGSCGNVCSSGTCVNGVCAASAEECPVTHNCQGGSIYPACSGRSSYPSSPFCLCFQTFDNLRFCTDGASRPCSAVPACNTHDDCGLGEVCIVHGCCNNGNKYCRPTGAAVCRAPSTPTRLFRLRNRRSDAVDGAVIDGSTELGYVSQD</sequence>
<dbReference type="EMBL" id="AQGS01000055">
    <property type="protein sequence ID" value="EPS44224.1"/>
    <property type="molecule type" value="Genomic_DNA"/>
</dbReference>
<reference evidence="3" key="2">
    <citation type="submission" date="2013-04" db="EMBL/GenBank/DDBJ databases">
        <title>Genomic mechanisms accounting for the adaptation to parasitism in nematode-trapping fungi.</title>
        <authorList>
            <person name="Ahren D.G."/>
        </authorList>
    </citation>
    <scope>NUCLEOTIDE SEQUENCE [LARGE SCALE GENOMIC DNA]</scope>
    <source>
        <strain evidence="3">CBS 200.50</strain>
    </source>
</reference>
<comment type="caution">
    <text evidence="2">The sequence shown here is derived from an EMBL/GenBank/DDBJ whole genome shotgun (WGS) entry which is preliminary data.</text>
</comment>
<protein>
    <submittedName>
        <fullName evidence="2">Uncharacterized protein</fullName>
    </submittedName>
</protein>